<gene>
    <name evidence="7" type="ORF">ACFQ3Q_08845</name>
</gene>
<evidence type="ECO:0000256" key="3">
    <source>
        <dbReference type="ARBA" id="ARBA00022989"/>
    </source>
</evidence>
<evidence type="ECO:0000313" key="8">
    <source>
        <dbReference type="Proteomes" id="UP001597131"/>
    </source>
</evidence>
<keyword evidence="3 5" id="KW-1133">Transmembrane helix</keyword>
<keyword evidence="4 5" id="KW-0472">Membrane</keyword>
<dbReference type="Proteomes" id="UP001597131">
    <property type="component" value="Unassembled WGS sequence"/>
</dbReference>
<feature type="transmembrane region" description="Helical" evidence="5">
    <location>
        <begin position="151"/>
        <end position="171"/>
    </location>
</feature>
<organism evidence="7 8">
    <name type="scientific">Salegentibacter chungangensis</name>
    <dbReference type="NCBI Taxonomy" id="1335724"/>
    <lineage>
        <taxon>Bacteria</taxon>
        <taxon>Pseudomonadati</taxon>
        <taxon>Bacteroidota</taxon>
        <taxon>Flavobacteriia</taxon>
        <taxon>Flavobacteriales</taxon>
        <taxon>Flavobacteriaceae</taxon>
        <taxon>Salegentibacter</taxon>
    </lineage>
</organism>
<sequence>MDITEAIKDLFCLLEEMLLSNGVNPEVAQYLNLLVNILVLISVIIGLNYLVKTFVIEAFRSFTNKTKTTFDDFLVKTNFPKYIGQVLPLLILYYTVPIILNDFPLAFKVFDFIFEIYVILLVVWIVRSFLRTSKNYLRTLESYKDKPVESYIQVVMIVVWLFAFLFILAEITGEEVLNFIISLGAASAVLLLIFRDTILGFVASIQVSVNDIVRIGDWITFSKYGADGTVTEINLATVRVQNWDNTYTTIPTYSLISDSFHNWRGMQESSGRRIKRAVHIKQNSVKFISREELDELKKISLIAPYLENRQEDIDKYNTENNIDKSILINGRNQTNLGVFRKYIDTYLHEHSAIHKEMYIIVRHLAPTAQGIPLEVLCFSRDKRWENFEYITADIFDHIIAAVPYFKLQLFESPSGDDILQISSQIKGEK</sequence>
<evidence type="ECO:0000313" key="7">
    <source>
        <dbReference type="EMBL" id="MFD1095854.1"/>
    </source>
</evidence>
<protein>
    <submittedName>
        <fullName evidence="7">Mechanosensitive ion channel family protein</fullName>
    </submittedName>
</protein>
<evidence type="ECO:0000256" key="1">
    <source>
        <dbReference type="ARBA" id="ARBA00004370"/>
    </source>
</evidence>
<keyword evidence="8" id="KW-1185">Reference proteome</keyword>
<feature type="transmembrane region" description="Helical" evidence="5">
    <location>
        <begin position="27"/>
        <end position="51"/>
    </location>
</feature>
<name>A0ABW3NTR4_9FLAO</name>
<comment type="caution">
    <text evidence="7">The sequence shown here is derived from an EMBL/GenBank/DDBJ whole genome shotgun (WGS) entry which is preliminary data.</text>
</comment>
<feature type="transmembrane region" description="Helical" evidence="5">
    <location>
        <begin position="82"/>
        <end position="100"/>
    </location>
</feature>
<dbReference type="Gene3D" id="2.30.30.60">
    <property type="match status" value="1"/>
</dbReference>
<feature type="domain" description="Mechanosensitive ion channel MscS" evidence="6">
    <location>
        <begin position="196"/>
        <end position="264"/>
    </location>
</feature>
<comment type="subcellular location">
    <subcellularLocation>
        <location evidence="1">Membrane</location>
    </subcellularLocation>
</comment>
<dbReference type="InterPro" id="IPR010920">
    <property type="entry name" value="LSM_dom_sf"/>
</dbReference>
<dbReference type="EMBL" id="JBHTLI010000001">
    <property type="protein sequence ID" value="MFD1095854.1"/>
    <property type="molecule type" value="Genomic_DNA"/>
</dbReference>
<evidence type="ECO:0000256" key="2">
    <source>
        <dbReference type="ARBA" id="ARBA00022692"/>
    </source>
</evidence>
<dbReference type="RefSeq" id="WP_380744934.1">
    <property type="nucleotide sequence ID" value="NZ_JBHTLI010000001.1"/>
</dbReference>
<dbReference type="PANTHER" id="PTHR30414:SF0">
    <property type="entry name" value="MINICONDUCTANCE MECHANOSENSITIVE CHANNEL YBDG"/>
    <property type="match status" value="1"/>
</dbReference>
<dbReference type="Pfam" id="PF00924">
    <property type="entry name" value="MS_channel_2nd"/>
    <property type="match status" value="1"/>
</dbReference>
<proteinExistence type="predicted"/>
<evidence type="ECO:0000259" key="6">
    <source>
        <dbReference type="Pfam" id="PF00924"/>
    </source>
</evidence>
<dbReference type="SUPFAM" id="SSF50182">
    <property type="entry name" value="Sm-like ribonucleoproteins"/>
    <property type="match status" value="1"/>
</dbReference>
<dbReference type="InterPro" id="IPR023408">
    <property type="entry name" value="MscS_beta-dom_sf"/>
</dbReference>
<dbReference type="PANTHER" id="PTHR30414">
    <property type="entry name" value="MINICONDUCTANCE MECHANOSENSITIVE CHANNEL YBDG"/>
    <property type="match status" value="1"/>
</dbReference>
<dbReference type="InterPro" id="IPR006685">
    <property type="entry name" value="MscS_channel_2nd"/>
</dbReference>
<feature type="transmembrane region" description="Helical" evidence="5">
    <location>
        <begin position="177"/>
        <end position="194"/>
    </location>
</feature>
<keyword evidence="2 5" id="KW-0812">Transmembrane</keyword>
<dbReference type="InterPro" id="IPR030192">
    <property type="entry name" value="YbdG"/>
</dbReference>
<evidence type="ECO:0000256" key="5">
    <source>
        <dbReference type="SAM" id="Phobius"/>
    </source>
</evidence>
<accession>A0ABW3NTR4</accession>
<evidence type="ECO:0000256" key="4">
    <source>
        <dbReference type="ARBA" id="ARBA00023136"/>
    </source>
</evidence>
<reference evidence="8" key="1">
    <citation type="journal article" date="2019" name="Int. J. Syst. Evol. Microbiol.">
        <title>The Global Catalogue of Microorganisms (GCM) 10K type strain sequencing project: providing services to taxonomists for standard genome sequencing and annotation.</title>
        <authorList>
            <consortium name="The Broad Institute Genomics Platform"/>
            <consortium name="The Broad Institute Genome Sequencing Center for Infectious Disease"/>
            <person name="Wu L."/>
            <person name="Ma J."/>
        </authorList>
    </citation>
    <scope>NUCLEOTIDE SEQUENCE [LARGE SCALE GENOMIC DNA]</scope>
    <source>
        <strain evidence="8">CCUG 64793</strain>
    </source>
</reference>
<feature type="transmembrane region" description="Helical" evidence="5">
    <location>
        <begin position="112"/>
        <end position="130"/>
    </location>
</feature>